<evidence type="ECO:0000256" key="1">
    <source>
        <dbReference type="SAM" id="MobiDB-lite"/>
    </source>
</evidence>
<protein>
    <recommendedName>
        <fullName evidence="3">USP domain-containing protein</fullName>
    </recommendedName>
</protein>
<dbReference type="Pfam" id="PF00443">
    <property type="entry name" value="UCH"/>
    <property type="match status" value="1"/>
</dbReference>
<name>X6N0A3_RETFI</name>
<feature type="compositionally biased region" description="Basic and acidic residues" evidence="1">
    <location>
        <begin position="307"/>
        <end position="324"/>
    </location>
</feature>
<dbReference type="InterPro" id="IPR050164">
    <property type="entry name" value="Peptidase_C19"/>
</dbReference>
<dbReference type="PANTHER" id="PTHR24006:SF827">
    <property type="entry name" value="UBIQUITIN CARBOXYL-TERMINAL HYDROLASE 34"/>
    <property type="match status" value="1"/>
</dbReference>
<organism evidence="4 5">
    <name type="scientific">Reticulomyxa filosa</name>
    <dbReference type="NCBI Taxonomy" id="46433"/>
    <lineage>
        <taxon>Eukaryota</taxon>
        <taxon>Sar</taxon>
        <taxon>Rhizaria</taxon>
        <taxon>Retaria</taxon>
        <taxon>Foraminifera</taxon>
        <taxon>Monothalamids</taxon>
        <taxon>Reticulomyxidae</taxon>
        <taxon>Reticulomyxa</taxon>
    </lineage>
</organism>
<keyword evidence="2" id="KW-0472">Membrane</keyword>
<feature type="transmembrane region" description="Helical" evidence="2">
    <location>
        <begin position="74"/>
        <end position="95"/>
    </location>
</feature>
<reference evidence="4 5" key="1">
    <citation type="journal article" date="2013" name="Curr. Biol.">
        <title>The Genome of the Foraminiferan Reticulomyxa filosa.</title>
        <authorList>
            <person name="Glockner G."/>
            <person name="Hulsmann N."/>
            <person name="Schleicher M."/>
            <person name="Noegel A.A."/>
            <person name="Eichinger L."/>
            <person name="Gallinger C."/>
            <person name="Pawlowski J."/>
            <person name="Sierra R."/>
            <person name="Euteneuer U."/>
            <person name="Pillet L."/>
            <person name="Moustafa A."/>
            <person name="Platzer M."/>
            <person name="Groth M."/>
            <person name="Szafranski K."/>
            <person name="Schliwa M."/>
        </authorList>
    </citation>
    <scope>NUCLEOTIDE SEQUENCE [LARGE SCALE GENOMIC DNA]</scope>
</reference>
<keyword evidence="2" id="KW-0812">Transmembrane</keyword>
<evidence type="ECO:0000313" key="4">
    <source>
        <dbReference type="EMBL" id="ETO19323.1"/>
    </source>
</evidence>
<dbReference type="GO" id="GO:0004843">
    <property type="term" value="F:cysteine-type deubiquitinase activity"/>
    <property type="evidence" value="ECO:0007669"/>
    <property type="project" value="InterPro"/>
</dbReference>
<dbReference type="GO" id="GO:0005634">
    <property type="term" value="C:nucleus"/>
    <property type="evidence" value="ECO:0007669"/>
    <property type="project" value="TreeGrafter"/>
</dbReference>
<dbReference type="GO" id="GO:0016579">
    <property type="term" value="P:protein deubiquitination"/>
    <property type="evidence" value="ECO:0007669"/>
    <property type="project" value="InterPro"/>
</dbReference>
<gene>
    <name evidence="4" type="ORF">RFI_17905</name>
</gene>
<dbReference type="PROSITE" id="PS50235">
    <property type="entry name" value="USP_3"/>
    <property type="match status" value="1"/>
</dbReference>
<dbReference type="EMBL" id="ASPP01013785">
    <property type="protein sequence ID" value="ETO19323.1"/>
    <property type="molecule type" value="Genomic_DNA"/>
</dbReference>
<dbReference type="InterPro" id="IPR028889">
    <property type="entry name" value="USP"/>
</dbReference>
<keyword evidence="2" id="KW-1133">Transmembrane helix</keyword>
<evidence type="ECO:0000256" key="2">
    <source>
        <dbReference type="SAM" id="Phobius"/>
    </source>
</evidence>
<feature type="compositionally biased region" description="Polar residues" evidence="1">
    <location>
        <begin position="233"/>
        <end position="259"/>
    </location>
</feature>
<evidence type="ECO:0000259" key="3">
    <source>
        <dbReference type="PROSITE" id="PS50235"/>
    </source>
</evidence>
<dbReference type="AlphaFoldDB" id="X6N0A3"/>
<feature type="region of interest" description="Disordered" evidence="1">
    <location>
        <begin position="233"/>
        <end position="324"/>
    </location>
</feature>
<dbReference type="SUPFAM" id="SSF54001">
    <property type="entry name" value="Cysteine proteinases"/>
    <property type="match status" value="1"/>
</dbReference>
<dbReference type="InterPro" id="IPR001394">
    <property type="entry name" value="Peptidase_C19_UCH"/>
</dbReference>
<accession>X6N0A3</accession>
<dbReference type="InterPro" id="IPR038765">
    <property type="entry name" value="Papain-like_cys_pep_sf"/>
</dbReference>
<feature type="domain" description="USP" evidence="3">
    <location>
        <begin position="1"/>
        <end position="184"/>
    </location>
</feature>
<dbReference type="GO" id="GO:0005829">
    <property type="term" value="C:cytosol"/>
    <property type="evidence" value="ECO:0007669"/>
    <property type="project" value="TreeGrafter"/>
</dbReference>
<feature type="compositionally biased region" description="Low complexity" evidence="1">
    <location>
        <begin position="296"/>
        <end position="306"/>
    </location>
</feature>
<dbReference type="Proteomes" id="UP000023152">
    <property type="component" value="Unassembled WGS sequence"/>
</dbReference>
<comment type="caution">
    <text evidence="4">The sequence shown here is derived from an EMBL/GenBank/DDBJ whole genome shotgun (WGS) entry which is preliminary data.</text>
</comment>
<keyword evidence="5" id="KW-1185">Reference proteome</keyword>
<sequence length="535" mass="62335">MIHLKRFEFNLETVTRVKVNSKLSFPTQLHMTKYCKEYLDAVENRDKKPKSAPITSHEYELGLLTLDITTRYNFFYYHLLMYIFFVACVCVYFFYDFSLSRHVENTKTKVWVCGSYIREQKDDGSLGRWLEFNDDTVSFFNENQIPEKCYGGTQMWTVQDKNGQYVSRIIDKQHSAYLLIYRRKGEINPHLNMNSECFHRQIDVEKWHQFNNPSQQVLPDSSNGQLTENQISQNTGVQASTVKSLAPEQSTTKESTPQDITPDGDTVTQGDRPRDSNAITPDGNGNGNENARQPTDSNANGSNDNADSNHHPNHRDFPDYIRDGGEEVDIPEAEARHHLEPISRKLWLENVQFMQICQWLDNDLLNFIQNFLSLHKNAVCGVIPSPLHFNPRFPSLLHLRGPPERPVSILYIMSLYLRPPYQFEPSEIGNDRTKFFLSFLLDTVCRYHQAVDRPKYVDNNGIEHVQRSQLDIWVERAQTLFQEDMQSAYQFLYLLSHSKGLSTFFFFLKEKKERERTGREGNKLIQMTEMLTTSD</sequence>
<evidence type="ECO:0000313" key="5">
    <source>
        <dbReference type="Proteomes" id="UP000023152"/>
    </source>
</evidence>
<proteinExistence type="predicted"/>
<dbReference type="PANTHER" id="PTHR24006">
    <property type="entry name" value="UBIQUITIN CARBOXYL-TERMINAL HYDROLASE"/>
    <property type="match status" value="1"/>
</dbReference>
<dbReference type="Gene3D" id="3.90.70.10">
    <property type="entry name" value="Cysteine proteinases"/>
    <property type="match status" value="1"/>
</dbReference>